<evidence type="ECO:0000313" key="2">
    <source>
        <dbReference type="EMBL" id="KAK7807481.1"/>
    </source>
</evidence>
<feature type="compositionally biased region" description="Basic and acidic residues" evidence="1">
    <location>
        <begin position="146"/>
        <end position="156"/>
    </location>
</feature>
<sequence>MEEANPAPTSCASKGKPSKVSDLISHFEGGSVLSSYIDLQKDSTVNLNIPQTPGQHGLTSTPPRKFLTQHSPQKQQNDTDQTRGQHSGLANGVVAAQGRTECEDRNTTVRSPEAAIPTAETSPDTHLVNGEGNETATDSVSSITNSHDEDASDSSRRTPGADLGLPSKGGGSGMEAELPEKENGVNTMELDKLDQHHEMKN</sequence>
<feature type="compositionally biased region" description="Polar residues" evidence="1">
    <location>
        <begin position="132"/>
        <end position="145"/>
    </location>
</feature>
<feature type="compositionally biased region" description="Basic and acidic residues" evidence="1">
    <location>
        <begin position="178"/>
        <end position="201"/>
    </location>
</feature>
<feature type="region of interest" description="Disordered" evidence="1">
    <location>
        <begin position="1"/>
        <end position="21"/>
    </location>
</feature>
<reference evidence="2 3" key="1">
    <citation type="journal article" date="2023" name="bioRxiv">
        <title>Conserved and derived expression patterns and positive selection on dental genes reveal complex evolutionary context of ever-growing rodent molars.</title>
        <authorList>
            <person name="Calamari Z.T."/>
            <person name="Song A."/>
            <person name="Cohen E."/>
            <person name="Akter M."/>
            <person name="Roy R.D."/>
            <person name="Hallikas O."/>
            <person name="Christensen M.M."/>
            <person name="Li P."/>
            <person name="Marangoni P."/>
            <person name="Jernvall J."/>
            <person name="Klein O.D."/>
        </authorList>
    </citation>
    <scope>NUCLEOTIDE SEQUENCE [LARGE SCALE GENOMIC DNA]</scope>
    <source>
        <strain evidence="2">V071</strain>
    </source>
</reference>
<organism evidence="2 3">
    <name type="scientific">Myodes glareolus</name>
    <name type="common">Bank vole</name>
    <name type="synonym">Clethrionomys glareolus</name>
    <dbReference type="NCBI Taxonomy" id="447135"/>
    <lineage>
        <taxon>Eukaryota</taxon>
        <taxon>Metazoa</taxon>
        <taxon>Chordata</taxon>
        <taxon>Craniata</taxon>
        <taxon>Vertebrata</taxon>
        <taxon>Euteleostomi</taxon>
        <taxon>Mammalia</taxon>
        <taxon>Eutheria</taxon>
        <taxon>Euarchontoglires</taxon>
        <taxon>Glires</taxon>
        <taxon>Rodentia</taxon>
        <taxon>Myomorpha</taxon>
        <taxon>Muroidea</taxon>
        <taxon>Cricetidae</taxon>
        <taxon>Arvicolinae</taxon>
        <taxon>Myodes</taxon>
    </lineage>
</organism>
<dbReference type="AlphaFoldDB" id="A0AAW0HZP1"/>
<accession>A0AAW0HZP1</accession>
<feature type="compositionally biased region" description="Polar residues" evidence="1">
    <location>
        <begin position="46"/>
        <end position="85"/>
    </location>
</feature>
<evidence type="ECO:0000256" key="1">
    <source>
        <dbReference type="SAM" id="MobiDB-lite"/>
    </source>
</evidence>
<name>A0AAW0HZP1_MYOGA</name>
<evidence type="ECO:0000313" key="3">
    <source>
        <dbReference type="Proteomes" id="UP001488838"/>
    </source>
</evidence>
<gene>
    <name evidence="2" type="ORF">U0070_006769</name>
</gene>
<dbReference type="EMBL" id="JBBHLL010000271">
    <property type="protein sequence ID" value="KAK7807481.1"/>
    <property type="molecule type" value="Genomic_DNA"/>
</dbReference>
<feature type="region of interest" description="Disordered" evidence="1">
    <location>
        <begin position="46"/>
        <end position="201"/>
    </location>
</feature>
<keyword evidence="3" id="KW-1185">Reference proteome</keyword>
<protein>
    <submittedName>
        <fullName evidence="2">Uncharacterized protein</fullName>
    </submittedName>
</protein>
<comment type="caution">
    <text evidence="2">The sequence shown here is derived from an EMBL/GenBank/DDBJ whole genome shotgun (WGS) entry which is preliminary data.</text>
</comment>
<dbReference type="Proteomes" id="UP001488838">
    <property type="component" value="Unassembled WGS sequence"/>
</dbReference>
<proteinExistence type="predicted"/>